<sequence>MHTSNKLNGKVAVVLGAAGRDNMGQVIARRFRDEGATVIVAGRHGDELARLADEIGGYAKTCDITDRQQVLDLFTFAKDKGGRVDIAVNATGWGLLRPFLETSVDELKRMSDLQFVGPFLFCQAAVEAMEQGGSIIQISSATATIMFHDHAAYMGTKAGTDHVIRCVANEFGERGIRANSISPGVTDTPMTAAAKEVPGLFEAFASGYPLQRIGTSEDIAAAAVWLASDECFMTGQNLQVNGGLTLRRNPMKHEIEASVQAAAQALGQEQTA</sequence>
<dbReference type="STRING" id="915471.SAMN05216201_11748"/>
<dbReference type="PANTHER" id="PTHR24321">
    <property type="entry name" value="DEHYDROGENASES, SHORT CHAIN"/>
    <property type="match status" value="1"/>
</dbReference>
<comment type="similarity">
    <text evidence="1">Belongs to the short-chain dehydrogenases/reductases (SDR) family.</text>
</comment>
<organism evidence="3 4">
    <name type="scientific">Pseudomonas linyingensis</name>
    <dbReference type="NCBI Taxonomy" id="915471"/>
    <lineage>
        <taxon>Bacteria</taxon>
        <taxon>Pseudomonadati</taxon>
        <taxon>Pseudomonadota</taxon>
        <taxon>Gammaproteobacteria</taxon>
        <taxon>Pseudomonadales</taxon>
        <taxon>Pseudomonadaceae</taxon>
        <taxon>Pseudomonas</taxon>
    </lineage>
</organism>
<dbReference type="PRINTS" id="PR00081">
    <property type="entry name" value="GDHRDH"/>
</dbReference>
<evidence type="ECO:0000256" key="2">
    <source>
        <dbReference type="ARBA" id="ARBA00023002"/>
    </source>
</evidence>
<evidence type="ECO:0000313" key="3">
    <source>
        <dbReference type="EMBL" id="SEJ76799.1"/>
    </source>
</evidence>
<dbReference type="InterPro" id="IPR036291">
    <property type="entry name" value="NAD(P)-bd_dom_sf"/>
</dbReference>
<dbReference type="Gene3D" id="3.40.50.720">
    <property type="entry name" value="NAD(P)-binding Rossmann-like Domain"/>
    <property type="match status" value="1"/>
</dbReference>
<dbReference type="SUPFAM" id="SSF51735">
    <property type="entry name" value="NAD(P)-binding Rossmann-fold domains"/>
    <property type="match status" value="1"/>
</dbReference>
<dbReference type="GO" id="GO:0016491">
    <property type="term" value="F:oxidoreductase activity"/>
    <property type="evidence" value="ECO:0007669"/>
    <property type="project" value="UniProtKB-KW"/>
</dbReference>
<dbReference type="PANTHER" id="PTHR24321:SF8">
    <property type="entry name" value="ESTRADIOL 17-BETA-DEHYDROGENASE 8-RELATED"/>
    <property type="match status" value="1"/>
</dbReference>
<accession>A0A1H7BGR1</accession>
<keyword evidence="4" id="KW-1185">Reference proteome</keyword>
<gene>
    <name evidence="3" type="ORF">SAMN05216201_11748</name>
</gene>
<dbReference type="FunFam" id="3.40.50.720:FF:000084">
    <property type="entry name" value="Short-chain dehydrogenase reductase"/>
    <property type="match status" value="1"/>
</dbReference>
<name>A0A1H7BGR1_9PSED</name>
<proteinExistence type="inferred from homology"/>
<dbReference type="Proteomes" id="UP000242930">
    <property type="component" value="Unassembled WGS sequence"/>
</dbReference>
<dbReference type="AlphaFoldDB" id="A0A1H7BGR1"/>
<dbReference type="Pfam" id="PF13561">
    <property type="entry name" value="adh_short_C2"/>
    <property type="match status" value="1"/>
</dbReference>
<evidence type="ECO:0000313" key="4">
    <source>
        <dbReference type="Proteomes" id="UP000242930"/>
    </source>
</evidence>
<dbReference type="CDD" id="cd05233">
    <property type="entry name" value="SDR_c"/>
    <property type="match status" value="1"/>
</dbReference>
<dbReference type="RefSeq" id="WP_090312982.1">
    <property type="nucleotide sequence ID" value="NZ_FNZE01000017.1"/>
</dbReference>
<dbReference type="OrthoDB" id="9803333at2"/>
<keyword evidence="2" id="KW-0560">Oxidoreductase</keyword>
<dbReference type="EMBL" id="FNZE01000017">
    <property type="protein sequence ID" value="SEJ76799.1"/>
    <property type="molecule type" value="Genomic_DNA"/>
</dbReference>
<evidence type="ECO:0000256" key="1">
    <source>
        <dbReference type="ARBA" id="ARBA00006484"/>
    </source>
</evidence>
<dbReference type="InterPro" id="IPR002347">
    <property type="entry name" value="SDR_fam"/>
</dbReference>
<protein>
    <submittedName>
        <fullName evidence="3">NAD(P)-dependent dehydrogenase, short-chain alcohol dehydrogenase family</fullName>
    </submittedName>
</protein>
<reference evidence="4" key="1">
    <citation type="submission" date="2016-10" db="EMBL/GenBank/DDBJ databases">
        <authorList>
            <person name="Varghese N."/>
            <person name="Submissions S."/>
        </authorList>
    </citation>
    <scope>NUCLEOTIDE SEQUENCE [LARGE SCALE GENOMIC DNA]</scope>
    <source>
        <strain evidence="4">LMG 25967</strain>
    </source>
</reference>